<reference evidence="2 3" key="1">
    <citation type="submission" date="2024-05" db="EMBL/GenBank/DDBJ databases">
        <authorList>
            <person name="Liu Q."/>
            <person name="Xin Y.-H."/>
        </authorList>
    </citation>
    <scope>NUCLEOTIDE SEQUENCE [LARGE SCALE GENOMIC DNA]</scope>
    <source>
        <strain evidence="2 3">CGMCC 1.15349</strain>
    </source>
</reference>
<comment type="caution">
    <text evidence="2">The sequence shown here is derived from an EMBL/GenBank/DDBJ whole genome shotgun (WGS) entry which is preliminary data.</text>
</comment>
<evidence type="ECO:0000313" key="2">
    <source>
        <dbReference type="EMBL" id="MEN2785582.1"/>
    </source>
</evidence>
<accession>A0ABU9XPT9</accession>
<evidence type="ECO:0000313" key="3">
    <source>
        <dbReference type="Proteomes" id="UP001404104"/>
    </source>
</evidence>
<keyword evidence="1" id="KW-0732">Signal</keyword>
<evidence type="ECO:0000256" key="1">
    <source>
        <dbReference type="SAM" id="SignalP"/>
    </source>
</evidence>
<organism evidence="2 3">
    <name type="scientific">Sphingomonas qilianensis</name>
    <dbReference type="NCBI Taxonomy" id="1736690"/>
    <lineage>
        <taxon>Bacteria</taxon>
        <taxon>Pseudomonadati</taxon>
        <taxon>Pseudomonadota</taxon>
        <taxon>Alphaproteobacteria</taxon>
        <taxon>Sphingomonadales</taxon>
        <taxon>Sphingomonadaceae</taxon>
        <taxon>Sphingomonas</taxon>
    </lineage>
</organism>
<dbReference type="InterPro" id="IPR018759">
    <property type="entry name" value="BBP2_2"/>
</dbReference>
<gene>
    <name evidence="2" type="ORF">ABC969_04010</name>
</gene>
<proteinExistence type="predicted"/>
<feature type="chain" id="PRO_5046828112" evidence="1">
    <location>
        <begin position="23"/>
        <end position="397"/>
    </location>
</feature>
<dbReference type="EMBL" id="JBDIMF010000001">
    <property type="protein sequence ID" value="MEN2785582.1"/>
    <property type="molecule type" value="Genomic_DNA"/>
</dbReference>
<protein>
    <submittedName>
        <fullName evidence="2">Outer membrane beta-barrel protein</fullName>
    </submittedName>
</protein>
<dbReference type="Proteomes" id="UP001404104">
    <property type="component" value="Unassembled WGS sequence"/>
</dbReference>
<dbReference type="RefSeq" id="WP_345863115.1">
    <property type="nucleotide sequence ID" value="NZ_JBDIMF010000001.1"/>
</dbReference>
<keyword evidence="3" id="KW-1185">Reference proteome</keyword>
<dbReference type="SUPFAM" id="SSF56935">
    <property type="entry name" value="Porins"/>
    <property type="match status" value="1"/>
</dbReference>
<feature type="signal peptide" evidence="1">
    <location>
        <begin position="1"/>
        <end position="22"/>
    </location>
</feature>
<dbReference type="Pfam" id="PF10082">
    <property type="entry name" value="BBP2_2"/>
    <property type="match status" value="1"/>
</dbReference>
<sequence>MTLAFGATLFCTAGFWPGIAAAQSLSTASDGNQQRLIVTPSVRSAYDTNVLRQNDEGNEPRDNFRVTTGVDIIARRTFGRTAVNVAGTLGYDFNSRYKFLDRTRIEVGGGLRTPVGAICSVSVDARYDQYQFDLGDVDEIIASTTRQQFYDVLASCNRSSGFSPLAGLSYSKRSTQAQNVFGSTTLGERVGISYAKPSLGVISLIGSHSRIRRPGVEDLLGAEDGTEVTQLQLSLNRNVSPRLSFVAGGGYVRANPDRAAVETFSGASFNGAVTWAPVPRLVIDAVAKRDITSQNGINATYVIREDYSVGASWRASQRSRVRMSATRIDRDFAGRGTLPLATVIGEDSTNIITAAYTYDTARIFRFGLSISKRWRDADVARYDYKSTVIGASVGAKF</sequence>
<name>A0ABU9XPT9_9SPHN</name>